<dbReference type="InterPro" id="IPR012420">
    <property type="entry name" value="Cbp4"/>
</dbReference>
<evidence type="ECO:0000256" key="8">
    <source>
        <dbReference type="ARBA" id="ARBA00023186"/>
    </source>
</evidence>
<evidence type="ECO:0000256" key="9">
    <source>
        <dbReference type="ARBA" id="ARBA00025413"/>
    </source>
</evidence>
<comment type="function">
    <text evidence="9">Essential for the assembly of ubiquinol-cytochrome c reductase. It has a direct effect on the correct occurrence of the Rieske protein, core 4, core 5 and apocytochrome b.</text>
</comment>
<proteinExistence type="inferred from homology"/>
<evidence type="ECO:0000313" key="10">
    <source>
        <dbReference type="EMBL" id="KAG1782806.1"/>
    </source>
</evidence>
<sequence length="83" mass="9235">MSFPWFRMTLLGGGLMGLGYLLMSATVPTPEQTYAAMSLDLRRKVDANRAARLAQEQTIKRQIVAQSDPDAGKPIWATQPNQR</sequence>
<dbReference type="GO" id="GO:0005743">
    <property type="term" value="C:mitochondrial inner membrane"/>
    <property type="evidence" value="ECO:0007669"/>
    <property type="project" value="UniProtKB-SubCell"/>
</dbReference>
<keyword evidence="8" id="KW-0143">Chaperone</keyword>
<dbReference type="Proteomes" id="UP000714275">
    <property type="component" value="Unassembled WGS sequence"/>
</dbReference>
<keyword evidence="4" id="KW-0999">Mitochondrion inner membrane</keyword>
<comment type="similarity">
    <text evidence="2">Belongs to the CBP4 family.</text>
</comment>
<organism evidence="10 11">
    <name type="scientific">Suillus placidus</name>
    <dbReference type="NCBI Taxonomy" id="48579"/>
    <lineage>
        <taxon>Eukaryota</taxon>
        <taxon>Fungi</taxon>
        <taxon>Dikarya</taxon>
        <taxon>Basidiomycota</taxon>
        <taxon>Agaricomycotina</taxon>
        <taxon>Agaricomycetes</taxon>
        <taxon>Agaricomycetidae</taxon>
        <taxon>Boletales</taxon>
        <taxon>Suillineae</taxon>
        <taxon>Suillaceae</taxon>
        <taxon>Suillus</taxon>
    </lineage>
</organism>
<keyword evidence="11" id="KW-1185">Reference proteome</keyword>
<dbReference type="EMBL" id="JABBWD010000003">
    <property type="protein sequence ID" value="KAG1782806.1"/>
    <property type="molecule type" value="Genomic_DNA"/>
</dbReference>
<comment type="caution">
    <text evidence="10">The sequence shown here is derived from an EMBL/GenBank/DDBJ whole genome shotgun (WGS) entry which is preliminary data.</text>
</comment>
<evidence type="ECO:0000256" key="3">
    <source>
        <dbReference type="ARBA" id="ARBA00022692"/>
    </source>
</evidence>
<keyword evidence="5" id="KW-1133">Transmembrane helix</keyword>
<dbReference type="Pfam" id="PF07960">
    <property type="entry name" value="CBP4"/>
    <property type="match status" value="1"/>
</dbReference>
<evidence type="ECO:0000256" key="5">
    <source>
        <dbReference type="ARBA" id="ARBA00022989"/>
    </source>
</evidence>
<name>A0A9P7D8U5_9AGAM</name>
<evidence type="ECO:0000256" key="4">
    <source>
        <dbReference type="ARBA" id="ARBA00022792"/>
    </source>
</evidence>
<evidence type="ECO:0000256" key="2">
    <source>
        <dbReference type="ARBA" id="ARBA00006780"/>
    </source>
</evidence>
<evidence type="ECO:0000256" key="7">
    <source>
        <dbReference type="ARBA" id="ARBA00023136"/>
    </source>
</evidence>
<keyword evidence="6" id="KW-0496">Mitochondrion</keyword>
<evidence type="ECO:0000313" key="11">
    <source>
        <dbReference type="Proteomes" id="UP000714275"/>
    </source>
</evidence>
<evidence type="ECO:0000256" key="6">
    <source>
        <dbReference type="ARBA" id="ARBA00023128"/>
    </source>
</evidence>
<dbReference type="OrthoDB" id="5576752at2759"/>
<keyword evidence="7" id="KW-0472">Membrane</keyword>
<keyword evidence="3" id="KW-0812">Transmembrane</keyword>
<protein>
    <recommendedName>
        <fullName evidence="12">Assembly factor cbp4</fullName>
    </recommendedName>
</protein>
<comment type="subcellular location">
    <subcellularLocation>
        <location evidence="1">Mitochondrion inner membrane</location>
        <topology evidence="1">Single-pass membrane protein</topology>
    </subcellularLocation>
</comment>
<accession>A0A9P7D8U5</accession>
<dbReference type="AlphaFoldDB" id="A0A9P7D8U5"/>
<evidence type="ECO:0008006" key="12">
    <source>
        <dbReference type="Google" id="ProtNLM"/>
    </source>
</evidence>
<reference evidence="10" key="1">
    <citation type="journal article" date="2020" name="New Phytol.">
        <title>Comparative genomics reveals dynamic genome evolution in host specialist ectomycorrhizal fungi.</title>
        <authorList>
            <person name="Lofgren L.A."/>
            <person name="Nguyen N.H."/>
            <person name="Vilgalys R."/>
            <person name="Ruytinx J."/>
            <person name="Liao H.L."/>
            <person name="Branco S."/>
            <person name="Kuo A."/>
            <person name="LaButti K."/>
            <person name="Lipzen A."/>
            <person name="Andreopoulos W."/>
            <person name="Pangilinan J."/>
            <person name="Riley R."/>
            <person name="Hundley H."/>
            <person name="Na H."/>
            <person name="Barry K."/>
            <person name="Grigoriev I.V."/>
            <person name="Stajich J.E."/>
            <person name="Kennedy P.G."/>
        </authorList>
    </citation>
    <scope>NUCLEOTIDE SEQUENCE</scope>
    <source>
        <strain evidence="10">DOB743</strain>
    </source>
</reference>
<gene>
    <name evidence="10" type="ORF">EV702DRAFT_1066907</name>
</gene>
<evidence type="ECO:0000256" key="1">
    <source>
        <dbReference type="ARBA" id="ARBA00004434"/>
    </source>
</evidence>